<dbReference type="AlphaFoldDB" id="A0A4Q8LDP5"/>
<comment type="caution">
    <text evidence="8">The sequence shown here is derived from an EMBL/GenBank/DDBJ whole genome shotgun (WGS) entry which is preliminary data.</text>
</comment>
<evidence type="ECO:0000256" key="6">
    <source>
        <dbReference type="ARBA" id="ARBA00023136"/>
    </source>
</evidence>
<evidence type="ECO:0000256" key="7">
    <source>
        <dbReference type="SAM" id="Phobius"/>
    </source>
</evidence>
<dbReference type="PANTHER" id="PTHR30509">
    <property type="entry name" value="P-HYDROXYBENZOIC ACID EFFLUX PUMP SUBUNIT-RELATED"/>
    <property type="match status" value="1"/>
</dbReference>
<dbReference type="Proteomes" id="UP000292627">
    <property type="component" value="Unassembled WGS sequence"/>
</dbReference>
<name>A0A4Q8LDP5_9GAMM</name>
<evidence type="ECO:0000256" key="3">
    <source>
        <dbReference type="ARBA" id="ARBA00022475"/>
    </source>
</evidence>
<feature type="transmembrane region" description="Helical" evidence="7">
    <location>
        <begin position="130"/>
        <end position="150"/>
    </location>
</feature>
<reference evidence="8 9" key="1">
    <citation type="submission" date="2019-02" db="EMBL/GenBank/DDBJ databases">
        <title>WGS of Pseudoxanthomonas species novum from clinical isolates.</title>
        <authorList>
            <person name="Bernier A.-M."/>
            <person name="Bernard K."/>
            <person name="Vachon A."/>
        </authorList>
    </citation>
    <scope>NUCLEOTIDE SEQUENCE [LARGE SCALE GENOMIC DNA]</scope>
    <source>
        <strain evidence="8 9">NML171200</strain>
    </source>
</reference>
<feature type="transmembrane region" description="Helical" evidence="7">
    <location>
        <begin position="446"/>
        <end position="462"/>
    </location>
</feature>
<sequence length="716" mass="76638">MSATPTAATPAPVPLSTQIRDVLRGEGPAWLFVFKVLLSMYLAAWIAMRMGFASPSTSMVTVIVLMNRQSGMVLAKSFYRALGTIVGSIAAVTITALFPQQPVLFLLALSVWVGLCAGGALAFRNFRSYGFVLSGYTVAIIALPAVNTPMHVFDLAIARLTEVLLGILVSAVVFDVVFPTRLRNSLRTTATSLIDGFLDFVRDGTRGAIPRAQIEQAHLRFVRQSMALEDLRASVVFEDPEARVRSRRLRLLNQRFMAASTRFQSLHHLMNRLQQRDRDDPVFAALLQLYRPLGDALAERAAGADYARISECLDAVSEAQPARAAALRASLATPLLDDFDTGASLLRRLTGELRDLTHTAAALQRPGVSAPLRRADEQIRFHYATDRVAVAVTVARSFLVTLVLGLAWMQSGWTSGAGAMANVIAFTAILASGANAHIAAAQTTKGIFLGLLSAFLCFVLVLPRIDSFGMLVLGSAPFFMVAVYLSTRPTLFGISLGMCLGSVVGLGLGLAPNLDTAGFINNAVALGIGALLAMLAFQLIPSVIGTPGQRRRLLIELRRQVALAARAPLGGLAPRFESVSRDLFLQVVNHTQQGSDESRTLLAWALSVHETGRTLIELRHDSLDAAVPASIETHIDAAVAAIGRLYDQLSPADHAAALAHLDAALDQTLIEGAVPPSLQPVREHLHLLRSALRDADSVLAGAAGRTPAPEPARATS</sequence>
<keyword evidence="6 7" id="KW-0472">Membrane</keyword>
<comment type="subcellular location">
    <subcellularLocation>
        <location evidence="1">Cell membrane</location>
        <topology evidence="1">Multi-pass membrane protein</topology>
    </subcellularLocation>
</comment>
<feature type="transmembrane region" description="Helical" evidence="7">
    <location>
        <begin position="468"/>
        <end position="485"/>
    </location>
</feature>
<feature type="transmembrane region" description="Helical" evidence="7">
    <location>
        <begin position="40"/>
        <end position="66"/>
    </location>
</feature>
<feature type="transmembrane region" description="Helical" evidence="7">
    <location>
        <begin position="523"/>
        <end position="544"/>
    </location>
</feature>
<evidence type="ECO:0000256" key="4">
    <source>
        <dbReference type="ARBA" id="ARBA00022692"/>
    </source>
</evidence>
<evidence type="ECO:0000256" key="1">
    <source>
        <dbReference type="ARBA" id="ARBA00004651"/>
    </source>
</evidence>
<dbReference type="PANTHER" id="PTHR30509:SF9">
    <property type="entry name" value="MULTIDRUG RESISTANCE PROTEIN MDTO"/>
    <property type="match status" value="1"/>
</dbReference>
<gene>
    <name evidence="8" type="ORF">EA660_07535</name>
</gene>
<dbReference type="OrthoDB" id="9807111at2"/>
<feature type="transmembrane region" description="Helical" evidence="7">
    <location>
        <begin position="492"/>
        <end position="511"/>
    </location>
</feature>
<feature type="transmembrane region" description="Helical" evidence="7">
    <location>
        <begin position="78"/>
        <end position="98"/>
    </location>
</feature>
<dbReference type="RefSeq" id="WP_130550897.1">
    <property type="nucleotide sequence ID" value="NZ_SHMC01000002.1"/>
</dbReference>
<dbReference type="GO" id="GO:0005886">
    <property type="term" value="C:plasma membrane"/>
    <property type="evidence" value="ECO:0007669"/>
    <property type="project" value="UniProtKB-SubCell"/>
</dbReference>
<keyword evidence="5 7" id="KW-1133">Transmembrane helix</keyword>
<evidence type="ECO:0000256" key="2">
    <source>
        <dbReference type="ARBA" id="ARBA00022448"/>
    </source>
</evidence>
<feature type="transmembrane region" description="Helical" evidence="7">
    <location>
        <begin position="388"/>
        <end position="409"/>
    </location>
</feature>
<keyword evidence="3" id="KW-1003">Cell membrane</keyword>
<dbReference type="GO" id="GO:0022857">
    <property type="term" value="F:transmembrane transporter activity"/>
    <property type="evidence" value="ECO:0007669"/>
    <property type="project" value="InterPro"/>
</dbReference>
<feature type="transmembrane region" description="Helical" evidence="7">
    <location>
        <begin position="415"/>
        <end position="434"/>
    </location>
</feature>
<evidence type="ECO:0000256" key="5">
    <source>
        <dbReference type="ARBA" id="ARBA00022989"/>
    </source>
</evidence>
<proteinExistence type="predicted"/>
<dbReference type="EMBL" id="SHMC01000002">
    <property type="protein sequence ID" value="TAA27047.1"/>
    <property type="molecule type" value="Genomic_DNA"/>
</dbReference>
<evidence type="ECO:0000313" key="9">
    <source>
        <dbReference type="Proteomes" id="UP000292627"/>
    </source>
</evidence>
<protein>
    <submittedName>
        <fullName evidence="8">FUSC family protein</fullName>
    </submittedName>
</protein>
<dbReference type="InterPro" id="IPR006726">
    <property type="entry name" value="PHBA_efflux_AaeB/fusaric-R"/>
</dbReference>
<accession>A0A4Q8LDP5</accession>
<feature type="transmembrane region" description="Helical" evidence="7">
    <location>
        <begin position="104"/>
        <end position="123"/>
    </location>
</feature>
<keyword evidence="4 7" id="KW-0812">Transmembrane</keyword>
<organism evidence="8 9">
    <name type="scientific">Pseudoxanthomonas winnipegensis</name>
    <dbReference type="NCBI Taxonomy" id="2480810"/>
    <lineage>
        <taxon>Bacteria</taxon>
        <taxon>Pseudomonadati</taxon>
        <taxon>Pseudomonadota</taxon>
        <taxon>Gammaproteobacteria</taxon>
        <taxon>Lysobacterales</taxon>
        <taxon>Lysobacteraceae</taxon>
        <taxon>Pseudoxanthomonas</taxon>
    </lineage>
</organism>
<dbReference type="Pfam" id="PF04632">
    <property type="entry name" value="FUSC"/>
    <property type="match status" value="1"/>
</dbReference>
<feature type="transmembrane region" description="Helical" evidence="7">
    <location>
        <begin position="156"/>
        <end position="178"/>
    </location>
</feature>
<evidence type="ECO:0000313" key="8">
    <source>
        <dbReference type="EMBL" id="TAA27047.1"/>
    </source>
</evidence>
<keyword evidence="2" id="KW-0813">Transport</keyword>